<protein>
    <submittedName>
        <fullName evidence="1">Uncharacterized protein</fullName>
    </submittedName>
</protein>
<gene>
    <name evidence="1" type="ORF">MNBD_BACTEROID01-773</name>
</gene>
<organism evidence="1">
    <name type="scientific">hydrothermal vent metagenome</name>
    <dbReference type="NCBI Taxonomy" id="652676"/>
    <lineage>
        <taxon>unclassified sequences</taxon>
        <taxon>metagenomes</taxon>
        <taxon>ecological metagenomes</taxon>
    </lineage>
</organism>
<name>A0A3B0TRZ3_9ZZZZ</name>
<dbReference type="EMBL" id="UOEP01000127">
    <property type="protein sequence ID" value="VAW20708.1"/>
    <property type="molecule type" value="Genomic_DNA"/>
</dbReference>
<dbReference type="AlphaFoldDB" id="A0A3B0TRZ3"/>
<proteinExistence type="predicted"/>
<sequence>MFFRQRTSSCINKLFCKKDTKITKKGIGISNKIMKDIVIIVSEKGGLPLLRLSVMDTFSSPGDYDYLLNQNRLGPPQIATDILNMYTSNI</sequence>
<accession>A0A3B0TRZ3</accession>
<reference evidence="1" key="1">
    <citation type="submission" date="2018-06" db="EMBL/GenBank/DDBJ databases">
        <authorList>
            <person name="Zhirakovskaya E."/>
        </authorList>
    </citation>
    <scope>NUCLEOTIDE SEQUENCE</scope>
</reference>
<evidence type="ECO:0000313" key="1">
    <source>
        <dbReference type="EMBL" id="VAW20708.1"/>
    </source>
</evidence>